<evidence type="ECO:0000256" key="10">
    <source>
        <dbReference type="ARBA" id="ARBA00029983"/>
    </source>
</evidence>
<evidence type="ECO:0000256" key="8">
    <source>
        <dbReference type="ARBA" id="ARBA00023242"/>
    </source>
</evidence>
<proteinExistence type="inferred from homology"/>
<dbReference type="EMBL" id="MU129057">
    <property type="protein sequence ID" value="KAF9508515.1"/>
    <property type="molecule type" value="Genomic_DNA"/>
</dbReference>
<comment type="subcellular location">
    <subcellularLocation>
        <location evidence="1">Nucleus</location>
        <location evidence="1">Nuclear pore complex</location>
    </subcellularLocation>
</comment>
<evidence type="ECO:0000256" key="6">
    <source>
        <dbReference type="ARBA" id="ARBA00023010"/>
    </source>
</evidence>
<evidence type="ECO:0000313" key="11">
    <source>
        <dbReference type="EMBL" id="KAF9508515.1"/>
    </source>
</evidence>
<gene>
    <name evidence="11" type="ORF">BS47DRAFT_1397742</name>
</gene>
<evidence type="ECO:0000256" key="1">
    <source>
        <dbReference type="ARBA" id="ARBA00004567"/>
    </source>
</evidence>
<keyword evidence="12" id="KW-1185">Reference proteome</keyword>
<keyword evidence="7" id="KW-0906">Nuclear pore complex</keyword>
<dbReference type="GO" id="GO:0000822">
    <property type="term" value="F:inositol hexakisphosphate binding"/>
    <property type="evidence" value="ECO:0007669"/>
    <property type="project" value="TreeGrafter"/>
</dbReference>
<protein>
    <recommendedName>
        <fullName evidence="9">mRNA export factor GLE1</fullName>
    </recommendedName>
    <alternativeName>
        <fullName evidence="10">Nucleoporin GLE1</fullName>
    </alternativeName>
</protein>
<evidence type="ECO:0000256" key="9">
    <source>
        <dbReference type="ARBA" id="ARBA00026227"/>
    </source>
</evidence>
<dbReference type="OrthoDB" id="420884at2759"/>
<organism evidence="11 12">
    <name type="scientific">Hydnum rufescens UP504</name>
    <dbReference type="NCBI Taxonomy" id="1448309"/>
    <lineage>
        <taxon>Eukaryota</taxon>
        <taxon>Fungi</taxon>
        <taxon>Dikarya</taxon>
        <taxon>Basidiomycota</taxon>
        <taxon>Agaricomycotina</taxon>
        <taxon>Agaricomycetes</taxon>
        <taxon>Cantharellales</taxon>
        <taxon>Hydnaceae</taxon>
        <taxon>Hydnum</taxon>
    </lineage>
</organism>
<keyword evidence="6" id="KW-0811">Translocation</keyword>
<dbReference type="Gene3D" id="1.25.40.510">
    <property type="entry name" value="GLE1-like"/>
    <property type="match status" value="1"/>
</dbReference>
<dbReference type="Pfam" id="PF07817">
    <property type="entry name" value="GLE1"/>
    <property type="match status" value="1"/>
</dbReference>
<keyword evidence="5" id="KW-0653">Protein transport</keyword>
<evidence type="ECO:0000256" key="7">
    <source>
        <dbReference type="ARBA" id="ARBA00023132"/>
    </source>
</evidence>
<keyword evidence="3" id="KW-0813">Transport</keyword>
<keyword evidence="8" id="KW-0539">Nucleus</keyword>
<dbReference type="PANTHER" id="PTHR12960:SF0">
    <property type="entry name" value="MRNA EXPORT FACTOR GLE1"/>
    <property type="match status" value="1"/>
</dbReference>
<evidence type="ECO:0000313" key="12">
    <source>
        <dbReference type="Proteomes" id="UP000886523"/>
    </source>
</evidence>
<keyword evidence="4" id="KW-0509">mRNA transport</keyword>
<comment type="caution">
    <text evidence="11">The sequence shown here is derived from an EMBL/GenBank/DDBJ whole genome shotgun (WGS) entry which is preliminary data.</text>
</comment>
<dbReference type="GO" id="GO:0016973">
    <property type="term" value="P:poly(A)+ mRNA export from nucleus"/>
    <property type="evidence" value="ECO:0007669"/>
    <property type="project" value="InterPro"/>
</dbReference>
<accession>A0A9P6ANH7</accession>
<sequence length="308" mass="34170">MPEYQVIKSDIMPQVKSTKLRPDVQPNPEWKKELTKLRRQIIPKIGQITNTQAAVERISSQLDQILAPSPRHPQALYVALLYVVSKAVLKQAEEEVTVKPSTAFPLARVVMALVEQGHDLLGTVFVAKLISMSSHWIVGTVIGREPNQSDEDYRKSLGYRPASSGETTPQYIERMGGLVTLYAAILQTPIQTTTSREAAQRIPAYLRFPRFWTWLARLVGNSDLMSDPAASHLLACALETAGDRAMEVWGKQMVKLRAALGRKAFEADGSVHLLGGEEGKAGRIRLGLLLDAWQKNGAIHPPGREYDE</sequence>
<dbReference type="InterPro" id="IPR038506">
    <property type="entry name" value="GLE1-like_sf"/>
</dbReference>
<dbReference type="InterPro" id="IPR012476">
    <property type="entry name" value="GLE1"/>
</dbReference>
<evidence type="ECO:0000256" key="4">
    <source>
        <dbReference type="ARBA" id="ARBA00022816"/>
    </source>
</evidence>
<dbReference type="PANTHER" id="PTHR12960">
    <property type="entry name" value="GLE-1-RELATED"/>
    <property type="match status" value="1"/>
</dbReference>
<reference evidence="11" key="1">
    <citation type="journal article" date="2020" name="Nat. Commun.">
        <title>Large-scale genome sequencing of mycorrhizal fungi provides insights into the early evolution of symbiotic traits.</title>
        <authorList>
            <person name="Miyauchi S."/>
            <person name="Kiss E."/>
            <person name="Kuo A."/>
            <person name="Drula E."/>
            <person name="Kohler A."/>
            <person name="Sanchez-Garcia M."/>
            <person name="Morin E."/>
            <person name="Andreopoulos B."/>
            <person name="Barry K.W."/>
            <person name="Bonito G."/>
            <person name="Buee M."/>
            <person name="Carver A."/>
            <person name="Chen C."/>
            <person name="Cichocki N."/>
            <person name="Clum A."/>
            <person name="Culley D."/>
            <person name="Crous P.W."/>
            <person name="Fauchery L."/>
            <person name="Girlanda M."/>
            <person name="Hayes R.D."/>
            <person name="Keri Z."/>
            <person name="LaButti K."/>
            <person name="Lipzen A."/>
            <person name="Lombard V."/>
            <person name="Magnuson J."/>
            <person name="Maillard F."/>
            <person name="Murat C."/>
            <person name="Nolan M."/>
            <person name="Ohm R.A."/>
            <person name="Pangilinan J."/>
            <person name="Pereira M.F."/>
            <person name="Perotto S."/>
            <person name="Peter M."/>
            <person name="Pfister S."/>
            <person name="Riley R."/>
            <person name="Sitrit Y."/>
            <person name="Stielow J.B."/>
            <person name="Szollosi G."/>
            <person name="Zifcakova L."/>
            <person name="Stursova M."/>
            <person name="Spatafora J.W."/>
            <person name="Tedersoo L."/>
            <person name="Vaario L.M."/>
            <person name="Yamada A."/>
            <person name="Yan M."/>
            <person name="Wang P."/>
            <person name="Xu J."/>
            <person name="Bruns T."/>
            <person name="Baldrian P."/>
            <person name="Vilgalys R."/>
            <person name="Dunand C."/>
            <person name="Henrissat B."/>
            <person name="Grigoriev I.V."/>
            <person name="Hibbett D."/>
            <person name="Nagy L.G."/>
            <person name="Martin F.M."/>
        </authorList>
    </citation>
    <scope>NUCLEOTIDE SEQUENCE</scope>
    <source>
        <strain evidence="11">UP504</strain>
    </source>
</reference>
<dbReference type="GO" id="GO:0005737">
    <property type="term" value="C:cytoplasm"/>
    <property type="evidence" value="ECO:0007669"/>
    <property type="project" value="TreeGrafter"/>
</dbReference>
<dbReference type="GO" id="GO:0015031">
    <property type="term" value="P:protein transport"/>
    <property type="evidence" value="ECO:0007669"/>
    <property type="project" value="UniProtKB-KW"/>
</dbReference>
<dbReference type="Proteomes" id="UP000886523">
    <property type="component" value="Unassembled WGS sequence"/>
</dbReference>
<name>A0A9P6ANH7_9AGAM</name>
<dbReference type="GO" id="GO:0031369">
    <property type="term" value="F:translation initiation factor binding"/>
    <property type="evidence" value="ECO:0007669"/>
    <property type="project" value="TreeGrafter"/>
</dbReference>
<dbReference type="AlphaFoldDB" id="A0A9P6ANH7"/>
<evidence type="ECO:0000256" key="3">
    <source>
        <dbReference type="ARBA" id="ARBA00022448"/>
    </source>
</evidence>
<evidence type="ECO:0000256" key="5">
    <source>
        <dbReference type="ARBA" id="ARBA00022927"/>
    </source>
</evidence>
<evidence type="ECO:0000256" key="2">
    <source>
        <dbReference type="ARBA" id="ARBA00011056"/>
    </source>
</evidence>
<dbReference type="GO" id="GO:0005543">
    <property type="term" value="F:phospholipid binding"/>
    <property type="evidence" value="ECO:0007669"/>
    <property type="project" value="TreeGrafter"/>
</dbReference>
<dbReference type="GO" id="GO:0044614">
    <property type="term" value="C:nuclear pore cytoplasmic filaments"/>
    <property type="evidence" value="ECO:0007669"/>
    <property type="project" value="TreeGrafter"/>
</dbReference>
<comment type="similarity">
    <text evidence="2">Belongs to the GLE1 family.</text>
</comment>